<protein>
    <submittedName>
        <fullName evidence="3">Uncharacterized protein</fullName>
    </submittedName>
</protein>
<proteinExistence type="predicted"/>
<reference evidence="3 4" key="1">
    <citation type="submission" date="2020-10" db="EMBL/GenBank/DDBJ databases">
        <authorList>
            <person name="Sedaghatjoo S."/>
        </authorList>
    </citation>
    <scope>NUCLEOTIDE SEQUENCE [LARGE SCALE GENOMIC DNA]</scope>
    <source>
        <strain evidence="3 4">LLFL</strain>
    </source>
</reference>
<feature type="transmembrane region" description="Helical" evidence="2">
    <location>
        <begin position="117"/>
        <end position="135"/>
    </location>
</feature>
<comment type="caution">
    <text evidence="3">The sequence shown here is derived from an EMBL/GenBank/DDBJ whole genome shotgun (WGS) entry which is preliminary data.</text>
</comment>
<evidence type="ECO:0000313" key="3">
    <source>
        <dbReference type="EMBL" id="CAD6958688.1"/>
    </source>
</evidence>
<name>A0A9N8M5Z2_9BASI</name>
<dbReference type="AlphaFoldDB" id="A0A9N8M5Z2"/>
<feature type="transmembrane region" description="Helical" evidence="2">
    <location>
        <begin position="166"/>
        <end position="188"/>
    </location>
</feature>
<feature type="transmembrane region" description="Helical" evidence="2">
    <location>
        <begin position="239"/>
        <end position="261"/>
    </location>
</feature>
<evidence type="ECO:0000256" key="2">
    <source>
        <dbReference type="SAM" id="Phobius"/>
    </source>
</evidence>
<sequence>MARINSGTTASEVFRVFAALEICDAPPAYRTQLYVTVPIVVVILAVLLHSIWSRYKERSLWIFRIQKTHCGKTLWVCNNIYMTVAVGIIYFILSYTLAWVEVFYISHHQVWRGVTRTIQWIPLFSAAWFSMLGTFRAAPGFTSRIFPGNTQLARYLSHELDKINNILLVAGPVILTLVQGPIAVMAVIRRREALNQLHEVLAELAALPVKHRLDERQAALATQVMSSFEKAMGLEELSLLLYGVFSGAGIVGMASLCIFMIKHLRREMNRELSLVGFGLMSVVCRSQNHTQQLITHPILDAAAIEAENAAHSRFYPRIAATPRPRGVSVISSPQSKASMIGAAIMNITTTTFFVGGGSIFYTFIALFSYAQVRQGFGLPVTELCARSWTCLTIVFWLNNLMAIAFLIIVLLKTLDPVIDGISRQRTVFVREDHVSRKFDCVDRQEWHQPFIVRWFAQGKEGPSISDGGPRGQHEIRHPCSRTVSDVPCGQPSGASPPSSQCSKRIDEDAEEENDGEGYPLKLIQTGDSAPLSSVPYMDQADLLFSGAFIGEHLIATQHIEYKQETYITATPVEGTAPLEHQTSRDSTSRSKRRLHFLRPHRG</sequence>
<keyword evidence="2" id="KW-0472">Membrane</keyword>
<keyword evidence="4" id="KW-1185">Reference proteome</keyword>
<feature type="compositionally biased region" description="Basic residues" evidence="1">
    <location>
        <begin position="589"/>
        <end position="602"/>
    </location>
</feature>
<dbReference type="EMBL" id="CAJHJF010006732">
    <property type="protein sequence ID" value="CAD6958688.1"/>
    <property type="molecule type" value="Genomic_DNA"/>
</dbReference>
<organism evidence="3 4">
    <name type="scientific">Tilletia laevis</name>
    <dbReference type="NCBI Taxonomy" id="157183"/>
    <lineage>
        <taxon>Eukaryota</taxon>
        <taxon>Fungi</taxon>
        <taxon>Dikarya</taxon>
        <taxon>Basidiomycota</taxon>
        <taxon>Ustilaginomycotina</taxon>
        <taxon>Exobasidiomycetes</taxon>
        <taxon>Tilletiales</taxon>
        <taxon>Tilletiaceae</taxon>
        <taxon>Tilletia</taxon>
    </lineage>
</organism>
<feature type="transmembrane region" description="Helical" evidence="2">
    <location>
        <begin position="73"/>
        <end position="97"/>
    </location>
</feature>
<evidence type="ECO:0000256" key="1">
    <source>
        <dbReference type="SAM" id="MobiDB-lite"/>
    </source>
</evidence>
<evidence type="ECO:0000313" key="4">
    <source>
        <dbReference type="Proteomes" id="UP000836404"/>
    </source>
</evidence>
<feature type="transmembrane region" description="Helical" evidence="2">
    <location>
        <begin position="33"/>
        <end position="52"/>
    </location>
</feature>
<feature type="transmembrane region" description="Helical" evidence="2">
    <location>
        <begin position="343"/>
        <end position="366"/>
    </location>
</feature>
<gene>
    <name evidence="3" type="ORF">JKILLFL_G2593</name>
</gene>
<feature type="region of interest" description="Disordered" evidence="1">
    <location>
        <begin position="573"/>
        <end position="602"/>
    </location>
</feature>
<feature type="transmembrane region" description="Helical" evidence="2">
    <location>
        <begin position="386"/>
        <end position="411"/>
    </location>
</feature>
<keyword evidence="2" id="KW-0812">Transmembrane</keyword>
<keyword evidence="2" id="KW-1133">Transmembrane helix</keyword>
<feature type="compositionally biased region" description="Low complexity" evidence="1">
    <location>
        <begin position="487"/>
        <end position="502"/>
    </location>
</feature>
<feature type="region of interest" description="Disordered" evidence="1">
    <location>
        <begin position="461"/>
        <end position="518"/>
    </location>
</feature>
<accession>A0A9N8M5Z2</accession>
<dbReference type="Proteomes" id="UP000836404">
    <property type="component" value="Unassembled WGS sequence"/>
</dbReference>